<dbReference type="AlphaFoldDB" id="A0AAJ4XAN0"/>
<protein>
    <submittedName>
        <fullName evidence="1">Uncharacterized protein</fullName>
    </submittedName>
</protein>
<dbReference type="EMBL" id="LT906468">
    <property type="protein sequence ID" value="SNV48091.1"/>
    <property type="molecule type" value="Genomic_DNA"/>
</dbReference>
<gene>
    <name evidence="1" type="ORF">SAMEA4412673_01484</name>
</gene>
<dbReference type="SUPFAM" id="SSF56399">
    <property type="entry name" value="ADP-ribosylation"/>
    <property type="match status" value="1"/>
</dbReference>
<evidence type="ECO:0000313" key="2">
    <source>
        <dbReference type="Proteomes" id="UP000215355"/>
    </source>
</evidence>
<evidence type="ECO:0000313" key="1">
    <source>
        <dbReference type="EMBL" id="SNV48091.1"/>
    </source>
</evidence>
<accession>A0AAJ4XAN0</accession>
<proteinExistence type="predicted"/>
<reference evidence="1 2" key="1">
    <citation type="submission" date="2017-06" db="EMBL/GenBank/DDBJ databases">
        <authorList>
            <consortium name="Pathogen Informatics"/>
        </authorList>
    </citation>
    <scope>NUCLEOTIDE SEQUENCE [LARGE SCALE GENOMIC DNA]</scope>
    <source>
        <strain evidence="1 2">NCTC12149</strain>
    </source>
</reference>
<name>A0AAJ4XAN0_9SPHI</name>
<dbReference type="KEGG" id="smiz:4412673_01484"/>
<sequence>MYSAGTGIVYGFHGCDRSIAEEIINQKLTLKNSENEYDWVGNGMYFWENILLRILA</sequence>
<organism evidence="1 2">
    <name type="scientific">Sphingobacterium mizutaii</name>
    <dbReference type="NCBI Taxonomy" id="1010"/>
    <lineage>
        <taxon>Bacteria</taxon>
        <taxon>Pseudomonadati</taxon>
        <taxon>Bacteroidota</taxon>
        <taxon>Sphingobacteriia</taxon>
        <taxon>Sphingobacteriales</taxon>
        <taxon>Sphingobacteriaceae</taxon>
        <taxon>Sphingobacterium</taxon>
    </lineage>
</organism>
<dbReference type="Proteomes" id="UP000215355">
    <property type="component" value="Chromosome 1"/>
</dbReference>